<gene>
    <name evidence="4" type="ORF">GQN54_00460</name>
</gene>
<dbReference type="SUPFAM" id="SSF52833">
    <property type="entry name" value="Thioredoxin-like"/>
    <property type="match status" value="1"/>
</dbReference>
<evidence type="ECO:0000256" key="1">
    <source>
        <dbReference type="ARBA" id="ARBA00022729"/>
    </source>
</evidence>
<proteinExistence type="predicted"/>
<dbReference type="PANTHER" id="PTHR15337">
    <property type="entry name" value="ANTERIOR GRADIENT PROTEIN-RELATED"/>
    <property type="match status" value="1"/>
</dbReference>
<dbReference type="EMBL" id="WWNE01000003">
    <property type="protein sequence ID" value="NBG64566.1"/>
    <property type="molecule type" value="Genomic_DNA"/>
</dbReference>
<accession>A0A6N9NDB5</accession>
<dbReference type="PANTHER" id="PTHR15337:SF11">
    <property type="entry name" value="THIOREDOXIN DOMAIN-CONTAINING PROTEIN"/>
    <property type="match status" value="1"/>
</dbReference>
<evidence type="ECO:0000256" key="2">
    <source>
        <dbReference type="SAM" id="SignalP"/>
    </source>
</evidence>
<feature type="chain" id="PRO_5026805428" evidence="2">
    <location>
        <begin position="20"/>
        <end position="147"/>
    </location>
</feature>
<dbReference type="Gene3D" id="3.40.30.10">
    <property type="entry name" value="Glutaredoxin"/>
    <property type="match status" value="1"/>
</dbReference>
<reference evidence="4 5" key="1">
    <citation type="submission" date="2019-12" db="EMBL/GenBank/DDBJ databases">
        <authorList>
            <person name="Zhao J."/>
        </authorList>
    </citation>
    <scope>NUCLEOTIDE SEQUENCE [LARGE SCALE GENOMIC DNA]</scope>
    <source>
        <strain evidence="4 5">S-15</strain>
    </source>
</reference>
<organism evidence="4 5">
    <name type="scientific">Acidiluteibacter ferrifornacis</name>
    <dbReference type="NCBI Taxonomy" id="2692424"/>
    <lineage>
        <taxon>Bacteria</taxon>
        <taxon>Pseudomonadati</taxon>
        <taxon>Bacteroidota</taxon>
        <taxon>Flavobacteriia</taxon>
        <taxon>Flavobacteriales</taxon>
        <taxon>Cryomorphaceae</taxon>
        <taxon>Acidiluteibacter</taxon>
    </lineage>
</organism>
<keyword evidence="5" id="KW-1185">Reference proteome</keyword>
<dbReference type="InterPro" id="IPR051099">
    <property type="entry name" value="AGR/TXD"/>
</dbReference>
<dbReference type="Proteomes" id="UP000470771">
    <property type="component" value="Unassembled WGS sequence"/>
</dbReference>
<evidence type="ECO:0000313" key="5">
    <source>
        <dbReference type="Proteomes" id="UP000470771"/>
    </source>
</evidence>
<dbReference type="RefSeq" id="WP_160630867.1">
    <property type="nucleotide sequence ID" value="NZ_WWNE01000003.1"/>
</dbReference>
<feature type="signal peptide" evidence="2">
    <location>
        <begin position="1"/>
        <end position="19"/>
    </location>
</feature>
<sequence length="147" mass="16741">MKTLTTLIVLLCLIGGVNAQDWNTDFEKAKSIAKAENKPIILVFQGSDWCAPCIKLDKEIWSSETFKAYAKKHYVMVKADFPRRKANALSEDVQKQNNQLAEKYNLNGYFPFVVIIDASGKKVGETGYKKITPQEYIELINQFTSRK</sequence>
<comment type="caution">
    <text evidence="4">The sequence shown here is derived from an EMBL/GenBank/DDBJ whole genome shotgun (WGS) entry which is preliminary data.</text>
</comment>
<protein>
    <submittedName>
        <fullName evidence="4">Thioredoxin fold domain-containing protein</fullName>
    </submittedName>
</protein>
<dbReference type="InterPro" id="IPR013766">
    <property type="entry name" value="Thioredoxin_domain"/>
</dbReference>
<dbReference type="Pfam" id="PF13899">
    <property type="entry name" value="Thioredoxin_7"/>
    <property type="match status" value="1"/>
</dbReference>
<keyword evidence="1 2" id="KW-0732">Signal</keyword>
<name>A0A6N9NDB5_9FLAO</name>
<dbReference type="PROSITE" id="PS51352">
    <property type="entry name" value="THIOREDOXIN_2"/>
    <property type="match status" value="1"/>
</dbReference>
<evidence type="ECO:0000313" key="4">
    <source>
        <dbReference type="EMBL" id="NBG64566.1"/>
    </source>
</evidence>
<dbReference type="InterPro" id="IPR036249">
    <property type="entry name" value="Thioredoxin-like_sf"/>
</dbReference>
<feature type="domain" description="Thioredoxin" evidence="3">
    <location>
        <begin position="1"/>
        <end position="145"/>
    </location>
</feature>
<dbReference type="AlphaFoldDB" id="A0A6N9NDB5"/>
<evidence type="ECO:0000259" key="3">
    <source>
        <dbReference type="PROSITE" id="PS51352"/>
    </source>
</evidence>